<evidence type="ECO:0000256" key="7">
    <source>
        <dbReference type="ARBA" id="ARBA00022989"/>
    </source>
</evidence>
<dbReference type="GO" id="GO:0005886">
    <property type="term" value="C:plasma membrane"/>
    <property type="evidence" value="ECO:0007669"/>
    <property type="project" value="UniProtKB-SubCell"/>
</dbReference>
<keyword evidence="3" id="KW-0813">Transport</keyword>
<keyword evidence="4" id="KW-1003">Cell membrane</keyword>
<keyword evidence="9" id="KW-0472">Membrane</keyword>
<evidence type="ECO:0000256" key="2">
    <source>
        <dbReference type="ARBA" id="ARBA00004430"/>
    </source>
</evidence>
<gene>
    <name evidence="13" type="ORF">C2E21_7554</name>
</gene>
<accession>A0A2P6TGV6</accession>
<protein>
    <submittedName>
        <fullName evidence="13">Leucine rich repeat</fullName>
    </submittedName>
</protein>
<dbReference type="EMBL" id="LHPG02000016">
    <property type="protein sequence ID" value="PRW33524.1"/>
    <property type="molecule type" value="Genomic_DNA"/>
</dbReference>
<dbReference type="InterPro" id="IPR036047">
    <property type="entry name" value="F-box-like_dom_sf"/>
</dbReference>
<reference evidence="13 14" key="1">
    <citation type="journal article" date="2018" name="Plant J.">
        <title>Genome sequences of Chlorella sorokiniana UTEX 1602 and Micractinium conductrix SAG 241.80: implications to maltose excretion by a green alga.</title>
        <authorList>
            <person name="Arriola M.B."/>
            <person name="Velmurugan N."/>
            <person name="Zhang Y."/>
            <person name="Plunkett M.H."/>
            <person name="Hondzo H."/>
            <person name="Barney B.M."/>
        </authorList>
    </citation>
    <scope>NUCLEOTIDE SEQUENCE [LARGE SCALE GENOMIC DNA]</scope>
    <source>
        <strain evidence="14">UTEX 1602</strain>
    </source>
</reference>
<keyword evidence="7" id="KW-1133">Transmembrane helix</keyword>
<comment type="subcellular location">
    <subcellularLocation>
        <location evidence="1">Cell membrane</location>
        <topology evidence="1">Single-pass membrane protein</topology>
    </subcellularLocation>
    <subcellularLocation>
        <location evidence="2">Cytoplasm</location>
        <location evidence="2">Cytoskeleton</location>
        <location evidence="2">Cilium axoneme</location>
    </subcellularLocation>
</comment>
<dbReference type="SUPFAM" id="SSF81383">
    <property type="entry name" value="F-box domain"/>
    <property type="match status" value="1"/>
</dbReference>
<evidence type="ECO:0000256" key="10">
    <source>
        <dbReference type="ARBA" id="ARBA00023157"/>
    </source>
</evidence>
<keyword evidence="6" id="KW-0732">Signal</keyword>
<evidence type="ECO:0000256" key="5">
    <source>
        <dbReference type="ARBA" id="ARBA00022692"/>
    </source>
</evidence>
<feature type="domain" description="F-box" evidence="12">
    <location>
        <begin position="118"/>
        <end position="173"/>
    </location>
</feature>
<comment type="caution">
    <text evidence="13">The sequence shown here is derived from an EMBL/GenBank/DDBJ whole genome shotgun (WGS) entry which is preliminary data.</text>
</comment>
<dbReference type="GO" id="GO:0005930">
    <property type="term" value="C:axoneme"/>
    <property type="evidence" value="ECO:0007669"/>
    <property type="project" value="UniProtKB-SubCell"/>
</dbReference>
<evidence type="ECO:0000256" key="11">
    <source>
        <dbReference type="ARBA" id="ARBA00023303"/>
    </source>
</evidence>
<dbReference type="PANTHER" id="PTHR46473">
    <property type="entry name" value="GH08155P"/>
    <property type="match status" value="1"/>
</dbReference>
<evidence type="ECO:0000259" key="12">
    <source>
        <dbReference type="Pfam" id="PF12937"/>
    </source>
</evidence>
<sequence length="613" mass="66791">MAPTYSTAFQPAYPPGSYTSVSYPYHAQQQQQCGPQQPCQQGPYGYAAAPGTVPPHLPQTKTRKAAAKLTNWLRSKQGKAVLAGMDEAQTQFASALAATELAAGSPAAMSAGPHAITIGQLPDELLSRILAAAATKPTGGGTNPRIVSIMSRVCHRWRGLCFSAPELWQSLTLEAPMFERAAGERQRWLQGKLWLLQRVSTSVHHLRITDYAPEKVLMEPLMRAAPCTLRSLDLDMWWGAHLSGLPQLLQLARAQYTSLYCLKLSSCSRVDNFGGAAQQQPGVTAAQLEARLVEGVFAGLAALAGALTELSLNTQGMRVLSLAPLTALQRLRRLVVSGCSAMLRQTVPAPAQFLCLEEFSLDGLFRLEADGTTFSEARWQAAPVGTLWLRGARVTALPTLLVAMQPPAARPLERLVLEQLVAVEGASAPAAALQACAAHLESTQALQLLKIFWARDLLQPLLRQLPRLNTLRLTRCGLAALPEGTYLLGLRTLSLADNEFRTLPPPLLHATRLTHLDLQGNRLLQPQEAQLQQLLDALPKLRQLDLQGTDLDEGLAEELARYASRTGLAVQLPEYEDSDDYWQEGDYYSSDSDSSDDGCPRYSWAGCAYASRW</sequence>
<evidence type="ECO:0000313" key="14">
    <source>
        <dbReference type="Proteomes" id="UP000239899"/>
    </source>
</evidence>
<dbReference type="Gene3D" id="3.80.10.10">
    <property type="entry name" value="Ribonuclease Inhibitor"/>
    <property type="match status" value="2"/>
</dbReference>
<evidence type="ECO:0000256" key="8">
    <source>
        <dbReference type="ARBA" id="ARBA00023065"/>
    </source>
</evidence>
<dbReference type="AlphaFoldDB" id="A0A2P6TGV6"/>
<proteinExistence type="predicted"/>
<evidence type="ECO:0000256" key="1">
    <source>
        <dbReference type="ARBA" id="ARBA00004162"/>
    </source>
</evidence>
<keyword evidence="8" id="KW-0406">Ion transport</keyword>
<keyword evidence="11" id="KW-0407">Ion channel</keyword>
<evidence type="ECO:0000256" key="4">
    <source>
        <dbReference type="ARBA" id="ARBA00022475"/>
    </source>
</evidence>
<evidence type="ECO:0000256" key="9">
    <source>
        <dbReference type="ARBA" id="ARBA00023136"/>
    </source>
</evidence>
<dbReference type="Proteomes" id="UP000239899">
    <property type="component" value="Unassembled WGS sequence"/>
</dbReference>
<dbReference type="GO" id="GO:0034220">
    <property type="term" value="P:monoatomic ion transmembrane transport"/>
    <property type="evidence" value="ECO:0007669"/>
    <property type="project" value="UniProtKB-KW"/>
</dbReference>
<dbReference type="OrthoDB" id="2269034at2759"/>
<dbReference type="Pfam" id="PF12937">
    <property type="entry name" value="F-box-like"/>
    <property type="match status" value="1"/>
</dbReference>
<keyword evidence="14" id="KW-1185">Reference proteome</keyword>
<dbReference type="PANTHER" id="PTHR46473:SF10">
    <property type="entry name" value="LD45603P-RELATED"/>
    <property type="match status" value="1"/>
</dbReference>
<dbReference type="SUPFAM" id="SSF52047">
    <property type="entry name" value="RNI-like"/>
    <property type="match status" value="1"/>
</dbReference>
<keyword evidence="10" id="KW-1015">Disulfide bond</keyword>
<name>A0A2P6TGV6_CHLSO</name>
<organism evidence="13 14">
    <name type="scientific">Chlorella sorokiniana</name>
    <name type="common">Freshwater green alga</name>
    <dbReference type="NCBI Taxonomy" id="3076"/>
    <lineage>
        <taxon>Eukaryota</taxon>
        <taxon>Viridiplantae</taxon>
        <taxon>Chlorophyta</taxon>
        <taxon>core chlorophytes</taxon>
        <taxon>Trebouxiophyceae</taxon>
        <taxon>Chlorellales</taxon>
        <taxon>Chlorellaceae</taxon>
        <taxon>Chlorella clade</taxon>
        <taxon>Chlorella</taxon>
    </lineage>
</organism>
<dbReference type="InterPro" id="IPR051432">
    <property type="entry name" value="KCNMA1_auxiliary"/>
</dbReference>
<dbReference type="InterPro" id="IPR032675">
    <property type="entry name" value="LRR_dom_sf"/>
</dbReference>
<evidence type="ECO:0000256" key="6">
    <source>
        <dbReference type="ARBA" id="ARBA00022729"/>
    </source>
</evidence>
<evidence type="ECO:0000256" key="3">
    <source>
        <dbReference type="ARBA" id="ARBA00022448"/>
    </source>
</evidence>
<evidence type="ECO:0000313" key="13">
    <source>
        <dbReference type="EMBL" id="PRW33524.1"/>
    </source>
</evidence>
<keyword evidence="5" id="KW-0812">Transmembrane</keyword>
<dbReference type="InterPro" id="IPR001810">
    <property type="entry name" value="F-box_dom"/>
</dbReference>